<keyword evidence="1" id="KW-0812">Transmembrane</keyword>
<evidence type="ECO:0000313" key="3">
    <source>
        <dbReference type="EMBL" id="RDB15059.1"/>
    </source>
</evidence>
<sequence length="100" mass="11662">MIPSFFDCWKRIVMESPPHFAALQRDVVTWTAIDNGRQIVFASFSLMLYEYAITLDQEVKYFWSGKWTPSRVLYLVNRYLPLVIMAMLVVCFNASVSLTL</sequence>
<evidence type="ECO:0000313" key="4">
    <source>
        <dbReference type="Proteomes" id="UP000076154"/>
    </source>
</evidence>
<feature type="transmembrane region" description="Helical" evidence="1">
    <location>
        <begin position="79"/>
        <end position="98"/>
    </location>
</feature>
<name>A0A369IZ82_HYPMA</name>
<reference evidence="3" key="1">
    <citation type="submission" date="2018-04" db="EMBL/GenBank/DDBJ databases">
        <title>Whole genome sequencing of Hypsizygus marmoreus.</title>
        <authorList>
            <person name="Choi I.-G."/>
            <person name="Min B."/>
            <person name="Kim J.-G."/>
            <person name="Kim S."/>
            <person name="Oh Y.-L."/>
            <person name="Kong W.-S."/>
            <person name="Park H."/>
            <person name="Jeong J."/>
            <person name="Song E.-S."/>
        </authorList>
    </citation>
    <scope>NUCLEOTIDE SEQUENCE [LARGE SCALE GENOMIC DNA]</scope>
    <source>
        <strain evidence="3">51987-8</strain>
    </source>
</reference>
<keyword evidence="4" id="KW-1185">Reference proteome</keyword>
<dbReference type="OrthoDB" id="3032967at2759"/>
<gene>
    <name evidence="3" type="ORF">Hypma_005442</name>
</gene>
<protein>
    <recommendedName>
        <fullName evidence="2">DUF6533 domain-containing protein</fullName>
    </recommendedName>
</protein>
<comment type="caution">
    <text evidence="3">The sequence shown here is derived from an EMBL/GenBank/DDBJ whole genome shotgun (WGS) entry which is preliminary data.</text>
</comment>
<organism evidence="3 4">
    <name type="scientific">Hypsizygus marmoreus</name>
    <name type="common">White beech mushroom</name>
    <name type="synonym">Agaricus marmoreus</name>
    <dbReference type="NCBI Taxonomy" id="39966"/>
    <lineage>
        <taxon>Eukaryota</taxon>
        <taxon>Fungi</taxon>
        <taxon>Dikarya</taxon>
        <taxon>Basidiomycota</taxon>
        <taxon>Agaricomycotina</taxon>
        <taxon>Agaricomycetes</taxon>
        <taxon>Agaricomycetidae</taxon>
        <taxon>Agaricales</taxon>
        <taxon>Tricholomatineae</taxon>
        <taxon>Lyophyllaceae</taxon>
        <taxon>Hypsizygus</taxon>
    </lineage>
</organism>
<keyword evidence="1" id="KW-1133">Transmembrane helix</keyword>
<keyword evidence="1" id="KW-0472">Membrane</keyword>
<dbReference type="Pfam" id="PF20151">
    <property type="entry name" value="DUF6533"/>
    <property type="match status" value="1"/>
</dbReference>
<dbReference type="AlphaFoldDB" id="A0A369IZ82"/>
<dbReference type="InParanoid" id="A0A369IZ82"/>
<proteinExistence type="predicted"/>
<dbReference type="EMBL" id="LUEZ02000223">
    <property type="protein sequence ID" value="RDB15059.1"/>
    <property type="molecule type" value="Genomic_DNA"/>
</dbReference>
<feature type="domain" description="DUF6533" evidence="2">
    <location>
        <begin position="41"/>
        <end position="83"/>
    </location>
</feature>
<dbReference type="Proteomes" id="UP000076154">
    <property type="component" value="Unassembled WGS sequence"/>
</dbReference>
<dbReference type="InterPro" id="IPR045340">
    <property type="entry name" value="DUF6533"/>
</dbReference>
<accession>A0A369IZ82</accession>
<evidence type="ECO:0000256" key="1">
    <source>
        <dbReference type="SAM" id="Phobius"/>
    </source>
</evidence>
<evidence type="ECO:0000259" key="2">
    <source>
        <dbReference type="Pfam" id="PF20151"/>
    </source>
</evidence>